<organism evidence="2 3">
    <name type="scientific">Tetrahymena thermophila (strain SB210)</name>
    <dbReference type="NCBI Taxonomy" id="312017"/>
    <lineage>
        <taxon>Eukaryota</taxon>
        <taxon>Sar</taxon>
        <taxon>Alveolata</taxon>
        <taxon>Ciliophora</taxon>
        <taxon>Intramacronucleata</taxon>
        <taxon>Oligohymenophorea</taxon>
        <taxon>Hymenostomatida</taxon>
        <taxon>Tetrahymenina</taxon>
        <taxon>Tetrahymenidae</taxon>
        <taxon>Tetrahymena</taxon>
    </lineage>
</organism>
<keyword evidence="3" id="KW-1185">Reference proteome</keyword>
<dbReference type="GeneID" id="7844513"/>
<accession>Q245N3</accession>
<dbReference type="PANTHER" id="PTHR31600">
    <property type="entry name" value="TINY MACROCYSTS PROTEIN B-RELATED"/>
    <property type="match status" value="1"/>
</dbReference>
<feature type="transmembrane region" description="Helical" evidence="1">
    <location>
        <begin position="978"/>
        <end position="999"/>
    </location>
</feature>
<evidence type="ECO:0000313" key="3">
    <source>
        <dbReference type="Proteomes" id="UP000009168"/>
    </source>
</evidence>
<protein>
    <submittedName>
        <fullName evidence="2">Transmembrane protein, putative</fullName>
    </submittedName>
</protein>
<dbReference type="EMBL" id="GG662474">
    <property type="protein sequence ID" value="EAS03600.2"/>
    <property type="molecule type" value="Genomic_DNA"/>
</dbReference>
<keyword evidence="1 2" id="KW-0812">Transmembrane</keyword>
<dbReference type="OrthoDB" id="299083at2759"/>
<proteinExistence type="predicted"/>
<feature type="transmembrane region" description="Helical" evidence="1">
    <location>
        <begin position="1305"/>
        <end position="1328"/>
    </location>
</feature>
<sequence>MKHLQDSLSSQQQDTKLYVQKVFKMTEEKENIKKNIKQLLQKKIILYEAVINNKLQQQKESYLIALYSITNQISQLENRIRNLWKEDKGISTIRLVCFFLAEVKNDLYGAYIWSKQVFAEDPLEIRVNKQYNIDIKNDKVCRIYVDFGQNKAMINSFSQNASQILSIDQIKLQNVKLLSKLIPSPVSEIHDSLIKEFFLTGKSKNFRQLNMLQMKNLDNYSDPVQIFFDIDMTYTQDLRLVAFVKIVRNYSSVYLIFNSEGILESASSNIFNKFFISEDQEDKNFENSFLHNMSWNDLFPNLEMYKKTFESFENTKKKTQEYKWIQQPIEISKQRHKKQDQIYSYCANITIRQQVYCSSNQMQQQFYYVVEIENIKNQKNSEYTAKQAKELLKGNQQIGLYGLETMFSYTQDNFFSKDNLENIQEEEEGAEIQDSKMVKKNQSLIEIQEQENTMNTENAQNIYKQKVLHGINKLKLQRKMSDYRSNTEMSLSPEIKKDKLSQRQSSQLQLFDFSERGLQNKDSFMSPENKNKELRKMANRHNSYINSSRSGFMFDQNNQSSYSLTFFNELRGLDDQSTNHYNARQENSAKQLSNQIQVFSPSSYQNPYNNQINNNNSISQIYNNDDQQQSSRMNIQIPGDSFSITQEQNFYNLIKNYEQQHGNYFINLNNDLNNQLQTNRMLKEQKSSESDQEENEVQNDFQKMKSFKKKVKTIQTSLVSQQQFEREYMKRINHNNTSSNVKGKYMYFNNYKSMHEFTQSKKLPNSLKILSATNLMQIILSVIQVIGLTFYLRDSIFGLQHKLNLIQLQSQFLSPIDEGFGTLWKGFINMEDYFLGQLDGIPQSELDFYQNYFKLIRSNINYTYDRLQQFEYSMDNSQQDFIDFLGQVSEFRENDGNYGYNNFNSTNRFIVVQMLKTFSFLKTYDWENNYLDNKGYYYDYSFLQMNMLKITNIFSQLSQNLIQVLQKISQSSLISVNVYLIISSIILSLLIIVCFVYFIQFQAIKKSIFNLFHFNDAIWINLELQSTKEKLNQVNLDQNIDPFSDYHFNLYQYDEMLYIQEQTKEKMKSKFKSRKGINQSNKIEIPIPQFYSRKLLVLFFIMFLGVIISNALSISFIKKSFIDSYISSAEKFSYFQDSSNLASRLSGYIDLANAINIHWFSYFNQNDTILMRNEFDEKVILFRSFITNQVIQINDLGPFKNKEFIKFLNAANSYDLCSQIMHLDGIELEVCNIASGGILKQGLSASLIQFINDIKSDRDQTNFEKRSKQKLEVFEISLFCSRVLNYASDLLFKGIEDLCDSSWQYLLSIILIFGIFSIGANLIIMIYIKVKIKNQFFLLKQSLFLLPIQTISFERTFSTSLRLIYLKYDLYSNYSQV</sequence>
<feature type="transmembrane region" description="Helical" evidence="1">
    <location>
        <begin position="1095"/>
        <end position="1117"/>
    </location>
</feature>
<reference evidence="3" key="1">
    <citation type="journal article" date="2006" name="PLoS Biol.">
        <title>Macronuclear genome sequence of the ciliate Tetrahymena thermophila, a model eukaryote.</title>
        <authorList>
            <person name="Eisen J.A."/>
            <person name="Coyne R.S."/>
            <person name="Wu M."/>
            <person name="Wu D."/>
            <person name="Thiagarajan M."/>
            <person name="Wortman J.R."/>
            <person name="Badger J.H."/>
            <person name="Ren Q."/>
            <person name="Amedeo P."/>
            <person name="Jones K.M."/>
            <person name="Tallon L.J."/>
            <person name="Delcher A.L."/>
            <person name="Salzberg S.L."/>
            <person name="Silva J.C."/>
            <person name="Haas B.J."/>
            <person name="Majoros W.H."/>
            <person name="Farzad M."/>
            <person name="Carlton J.M."/>
            <person name="Smith R.K. Jr."/>
            <person name="Garg J."/>
            <person name="Pearlman R.E."/>
            <person name="Karrer K.M."/>
            <person name="Sun L."/>
            <person name="Manning G."/>
            <person name="Elde N.C."/>
            <person name="Turkewitz A.P."/>
            <person name="Asai D.J."/>
            <person name="Wilkes D.E."/>
            <person name="Wang Y."/>
            <person name="Cai H."/>
            <person name="Collins K."/>
            <person name="Stewart B.A."/>
            <person name="Lee S.R."/>
            <person name="Wilamowska K."/>
            <person name="Weinberg Z."/>
            <person name="Ruzzo W.L."/>
            <person name="Wloga D."/>
            <person name="Gaertig J."/>
            <person name="Frankel J."/>
            <person name="Tsao C.-C."/>
            <person name="Gorovsky M.A."/>
            <person name="Keeling P.J."/>
            <person name="Waller R.F."/>
            <person name="Patron N.J."/>
            <person name="Cherry J.M."/>
            <person name="Stover N.A."/>
            <person name="Krieger C.J."/>
            <person name="del Toro C."/>
            <person name="Ryder H.F."/>
            <person name="Williamson S.C."/>
            <person name="Barbeau R.A."/>
            <person name="Hamilton E.P."/>
            <person name="Orias E."/>
        </authorList>
    </citation>
    <scope>NUCLEOTIDE SEQUENCE [LARGE SCALE GENOMIC DNA]</scope>
    <source>
        <strain evidence="3">SB210</strain>
    </source>
</reference>
<dbReference type="KEGG" id="tet:TTHERM_00247160"/>
<dbReference type="RefSeq" id="XP_001023845.2">
    <property type="nucleotide sequence ID" value="XM_001023845.2"/>
</dbReference>
<name>Q245N3_TETTS</name>
<gene>
    <name evidence="2" type="ORF">TTHERM_00247160</name>
</gene>
<keyword evidence="1" id="KW-1133">Transmembrane helix</keyword>
<evidence type="ECO:0000256" key="1">
    <source>
        <dbReference type="SAM" id="Phobius"/>
    </source>
</evidence>
<keyword evidence="1" id="KW-0472">Membrane</keyword>
<dbReference type="Proteomes" id="UP000009168">
    <property type="component" value="Unassembled WGS sequence"/>
</dbReference>
<dbReference type="HOGENOM" id="CLU_239725_0_0_1"/>
<dbReference type="InParanoid" id="Q245N3"/>
<dbReference type="InterPro" id="IPR052994">
    <property type="entry name" value="Tiny_macrocysts_regulators"/>
</dbReference>
<dbReference type="PANTHER" id="PTHR31600:SF2">
    <property type="entry name" value="GAMETE ENRICHED GENE 10 PROTEIN-RELATED"/>
    <property type="match status" value="1"/>
</dbReference>
<evidence type="ECO:0000313" key="2">
    <source>
        <dbReference type="EMBL" id="EAS03600.2"/>
    </source>
</evidence>